<reference evidence="1" key="1">
    <citation type="journal article" date="2022" name="Front. Genet.">
        <title>Chromosome-Scale Assembly of the Dendrobium nobile Genome Provides Insights Into the Molecular Mechanism of the Biosynthesis of the Medicinal Active Ingredient of Dendrobium.</title>
        <authorList>
            <person name="Xu Q."/>
            <person name="Niu S.-C."/>
            <person name="Li K.-L."/>
            <person name="Zheng P.-J."/>
            <person name="Zhang X.-J."/>
            <person name="Jia Y."/>
            <person name="Liu Y."/>
            <person name="Niu Y.-X."/>
            <person name="Yu L.-H."/>
            <person name="Chen D.-F."/>
            <person name="Zhang G.-Q."/>
        </authorList>
    </citation>
    <scope>NUCLEOTIDE SEQUENCE</scope>
    <source>
        <tissue evidence="1">Leaf</tissue>
    </source>
</reference>
<proteinExistence type="predicted"/>
<dbReference type="AlphaFoldDB" id="A0A8T3A707"/>
<name>A0A8T3A707_DENNO</name>
<organism evidence="1 2">
    <name type="scientific">Dendrobium nobile</name>
    <name type="common">Orchid</name>
    <dbReference type="NCBI Taxonomy" id="94219"/>
    <lineage>
        <taxon>Eukaryota</taxon>
        <taxon>Viridiplantae</taxon>
        <taxon>Streptophyta</taxon>
        <taxon>Embryophyta</taxon>
        <taxon>Tracheophyta</taxon>
        <taxon>Spermatophyta</taxon>
        <taxon>Magnoliopsida</taxon>
        <taxon>Liliopsida</taxon>
        <taxon>Asparagales</taxon>
        <taxon>Orchidaceae</taxon>
        <taxon>Epidendroideae</taxon>
        <taxon>Malaxideae</taxon>
        <taxon>Dendrobiinae</taxon>
        <taxon>Dendrobium</taxon>
    </lineage>
</organism>
<evidence type="ECO:0000313" key="2">
    <source>
        <dbReference type="Proteomes" id="UP000829196"/>
    </source>
</evidence>
<dbReference type="EMBL" id="JAGYWB010000018">
    <property type="protein sequence ID" value="KAI0491873.1"/>
    <property type="molecule type" value="Genomic_DNA"/>
</dbReference>
<sequence>MEINNNSNINPSSSHQIREEDFGKFLTYGCKSQINHKDCQNNFKTQKVTRKSEMYKMARSPFFGCSTMTNTRVLKRGSSDRDERFFDDSRRVRQKTCLKDLNLTTHAGTASTPIILDQELISIIQEFVREHECWNSIKL</sequence>
<accession>A0A8T3A707</accession>
<gene>
    <name evidence="1" type="ORF">KFK09_026134</name>
</gene>
<keyword evidence="2" id="KW-1185">Reference proteome</keyword>
<protein>
    <submittedName>
        <fullName evidence="1">Uncharacterized protein</fullName>
    </submittedName>
</protein>
<comment type="caution">
    <text evidence="1">The sequence shown here is derived from an EMBL/GenBank/DDBJ whole genome shotgun (WGS) entry which is preliminary data.</text>
</comment>
<dbReference type="Proteomes" id="UP000829196">
    <property type="component" value="Unassembled WGS sequence"/>
</dbReference>
<evidence type="ECO:0000313" key="1">
    <source>
        <dbReference type="EMBL" id="KAI0491873.1"/>
    </source>
</evidence>